<dbReference type="EMBL" id="JABBPN010000005">
    <property type="protein sequence ID" value="NMO95637.1"/>
    <property type="molecule type" value="Genomic_DNA"/>
</dbReference>
<dbReference type="SUPFAM" id="SSF143100">
    <property type="entry name" value="TTHA1013/TTHA0281-like"/>
    <property type="match status" value="1"/>
</dbReference>
<sequence length="145" mass="16410">MSNAKFKDRYVYPALFVYEEDGISIEFPDLPGALTSGNTDEEALYMAKDCLALHLYGMEEDGDPIPEPTSVSKIPQTPKKVVVLIDVWMPPFRDKMADRAIKKTLTIPKWLDDLAAENKVNYSHVLQDALKSYLGVTERTKNRSK</sequence>
<accession>A0A848M3W9</accession>
<evidence type="ECO:0000259" key="1">
    <source>
        <dbReference type="Pfam" id="PF15919"/>
    </source>
</evidence>
<dbReference type="Gene3D" id="3.30.160.250">
    <property type="match status" value="1"/>
</dbReference>
<organism evidence="2 3">
    <name type="scientific">Paenibacillus lemnae</name>
    <dbReference type="NCBI Taxonomy" id="1330551"/>
    <lineage>
        <taxon>Bacteria</taxon>
        <taxon>Bacillati</taxon>
        <taxon>Bacillota</taxon>
        <taxon>Bacilli</taxon>
        <taxon>Bacillales</taxon>
        <taxon>Paenibacillaceae</taxon>
        <taxon>Paenibacillus</taxon>
    </lineage>
</organism>
<dbReference type="AlphaFoldDB" id="A0A848M3W9"/>
<comment type="caution">
    <text evidence="2">The sequence shown here is derived from an EMBL/GenBank/DDBJ whole genome shotgun (WGS) entry which is preliminary data.</text>
</comment>
<reference evidence="2 3" key="1">
    <citation type="submission" date="2020-04" db="EMBL/GenBank/DDBJ databases">
        <title>Paenibacillus algicola sp. nov., a novel marine bacterium producing alginate lyase.</title>
        <authorList>
            <person name="Huang H."/>
        </authorList>
    </citation>
    <scope>NUCLEOTIDE SEQUENCE [LARGE SCALE GENOMIC DNA]</scope>
    <source>
        <strain evidence="2 3">L7-75</strain>
    </source>
</reference>
<gene>
    <name evidence="2" type="ORF">HII30_07610</name>
</gene>
<name>A0A848M3W9_PAELE</name>
<keyword evidence="3" id="KW-1185">Reference proteome</keyword>
<evidence type="ECO:0000313" key="3">
    <source>
        <dbReference type="Proteomes" id="UP000565468"/>
    </source>
</evidence>
<evidence type="ECO:0000313" key="2">
    <source>
        <dbReference type="EMBL" id="NMO95637.1"/>
    </source>
</evidence>
<dbReference type="InterPro" id="IPR035069">
    <property type="entry name" value="TTHA1013/TTHA0281-like"/>
</dbReference>
<proteinExistence type="predicted"/>
<dbReference type="InterPro" id="IPR031807">
    <property type="entry name" value="HicB-like"/>
</dbReference>
<feature type="domain" description="HicB-like antitoxin of toxin-antitoxin system" evidence="1">
    <location>
        <begin position="20"/>
        <end position="128"/>
    </location>
</feature>
<dbReference type="Pfam" id="PF15919">
    <property type="entry name" value="HicB_lk_antitox"/>
    <property type="match status" value="1"/>
</dbReference>
<dbReference type="RefSeq" id="WP_169504419.1">
    <property type="nucleotide sequence ID" value="NZ_JABBPN010000005.1"/>
</dbReference>
<dbReference type="Proteomes" id="UP000565468">
    <property type="component" value="Unassembled WGS sequence"/>
</dbReference>
<protein>
    <submittedName>
        <fullName evidence="2">Type II toxin-antitoxin system HicB family antitoxin</fullName>
    </submittedName>
</protein>